<feature type="transmembrane region" description="Helical" evidence="1">
    <location>
        <begin position="12"/>
        <end position="35"/>
    </location>
</feature>
<protein>
    <recommendedName>
        <fullName evidence="4">Dscam</fullName>
    </recommendedName>
</protein>
<evidence type="ECO:0000256" key="1">
    <source>
        <dbReference type="SAM" id="Phobius"/>
    </source>
</evidence>
<keyword evidence="1" id="KW-1133">Transmembrane helix</keyword>
<proteinExistence type="predicted"/>
<evidence type="ECO:0000313" key="3">
    <source>
        <dbReference type="Proteomes" id="UP001164746"/>
    </source>
</evidence>
<keyword evidence="3" id="KW-1185">Reference proteome</keyword>
<sequence>SDKQANVASESPVGYIVGVVTVVVIIGVVVAVFILRQRLARLSPPLTTNGNMNTTVKADVVVENKNNCKSILL</sequence>
<evidence type="ECO:0000313" key="2">
    <source>
        <dbReference type="EMBL" id="WAR16966.1"/>
    </source>
</evidence>
<gene>
    <name evidence="2" type="ORF">MAR_031560</name>
</gene>
<organism evidence="2 3">
    <name type="scientific">Mya arenaria</name>
    <name type="common">Soft-shell clam</name>
    <dbReference type="NCBI Taxonomy" id="6604"/>
    <lineage>
        <taxon>Eukaryota</taxon>
        <taxon>Metazoa</taxon>
        <taxon>Spiralia</taxon>
        <taxon>Lophotrochozoa</taxon>
        <taxon>Mollusca</taxon>
        <taxon>Bivalvia</taxon>
        <taxon>Autobranchia</taxon>
        <taxon>Heteroconchia</taxon>
        <taxon>Euheterodonta</taxon>
        <taxon>Imparidentia</taxon>
        <taxon>Neoheterodontei</taxon>
        <taxon>Myida</taxon>
        <taxon>Myoidea</taxon>
        <taxon>Myidae</taxon>
        <taxon>Mya</taxon>
    </lineage>
</organism>
<evidence type="ECO:0008006" key="4">
    <source>
        <dbReference type="Google" id="ProtNLM"/>
    </source>
</evidence>
<feature type="non-terminal residue" evidence="2">
    <location>
        <position position="73"/>
    </location>
</feature>
<accession>A0ABY7F7G6</accession>
<keyword evidence="1" id="KW-0472">Membrane</keyword>
<dbReference type="Proteomes" id="UP001164746">
    <property type="component" value="Chromosome 10"/>
</dbReference>
<keyword evidence="1" id="KW-0812">Transmembrane</keyword>
<dbReference type="EMBL" id="CP111021">
    <property type="protein sequence ID" value="WAR16966.1"/>
    <property type="molecule type" value="Genomic_DNA"/>
</dbReference>
<reference evidence="2" key="1">
    <citation type="submission" date="2022-11" db="EMBL/GenBank/DDBJ databases">
        <title>Centuries of genome instability and evolution in soft-shell clam transmissible cancer (bioRxiv).</title>
        <authorList>
            <person name="Hart S.F.M."/>
            <person name="Yonemitsu M.A."/>
            <person name="Giersch R.M."/>
            <person name="Beal B.F."/>
            <person name="Arriagada G."/>
            <person name="Davis B.W."/>
            <person name="Ostrander E.A."/>
            <person name="Goff S.P."/>
            <person name="Metzger M.J."/>
        </authorList>
    </citation>
    <scope>NUCLEOTIDE SEQUENCE</scope>
    <source>
        <strain evidence="2">MELC-2E11</strain>
        <tissue evidence="2">Siphon/mantle</tissue>
    </source>
</reference>
<name>A0ABY7F7G6_MYAAR</name>